<dbReference type="InterPro" id="IPR050833">
    <property type="entry name" value="Poly_Biosynth_Transport"/>
</dbReference>
<organism evidence="7 8">
    <name type="scientific">Alkalibaculum bacchi</name>
    <dbReference type="NCBI Taxonomy" id="645887"/>
    <lineage>
        <taxon>Bacteria</taxon>
        <taxon>Bacillati</taxon>
        <taxon>Bacillota</taxon>
        <taxon>Clostridia</taxon>
        <taxon>Eubacteriales</taxon>
        <taxon>Eubacteriaceae</taxon>
        <taxon>Alkalibaculum</taxon>
    </lineage>
</organism>
<feature type="transmembrane region" description="Helical" evidence="6">
    <location>
        <begin position="159"/>
        <end position="178"/>
    </location>
</feature>
<accession>A0A366IDG2</accession>
<feature type="transmembrane region" description="Helical" evidence="6">
    <location>
        <begin position="7"/>
        <end position="25"/>
    </location>
</feature>
<keyword evidence="3 6" id="KW-0812">Transmembrane</keyword>
<dbReference type="GO" id="GO:0005886">
    <property type="term" value="C:plasma membrane"/>
    <property type="evidence" value="ECO:0007669"/>
    <property type="project" value="UniProtKB-SubCell"/>
</dbReference>
<feature type="transmembrane region" description="Helical" evidence="6">
    <location>
        <begin position="45"/>
        <end position="64"/>
    </location>
</feature>
<evidence type="ECO:0000256" key="6">
    <source>
        <dbReference type="SAM" id="Phobius"/>
    </source>
</evidence>
<feature type="transmembrane region" description="Helical" evidence="6">
    <location>
        <begin position="457"/>
        <end position="474"/>
    </location>
</feature>
<dbReference type="InterPro" id="IPR002797">
    <property type="entry name" value="Polysacc_synth"/>
</dbReference>
<comment type="subcellular location">
    <subcellularLocation>
        <location evidence="1">Cell membrane</location>
        <topology evidence="1">Multi-pass membrane protein</topology>
    </subcellularLocation>
</comment>
<feature type="transmembrane region" description="Helical" evidence="6">
    <location>
        <begin position="392"/>
        <end position="409"/>
    </location>
</feature>
<reference evidence="7 8" key="1">
    <citation type="submission" date="2018-06" db="EMBL/GenBank/DDBJ databases">
        <title>Genomic Encyclopedia of Type Strains, Phase IV (KMG-IV): sequencing the most valuable type-strain genomes for metagenomic binning, comparative biology and taxonomic classification.</title>
        <authorList>
            <person name="Goeker M."/>
        </authorList>
    </citation>
    <scope>NUCLEOTIDE SEQUENCE [LARGE SCALE GENOMIC DNA]</scope>
    <source>
        <strain evidence="7 8">DSM 22112</strain>
    </source>
</reference>
<keyword evidence="4 6" id="KW-1133">Transmembrane helix</keyword>
<evidence type="ECO:0000256" key="3">
    <source>
        <dbReference type="ARBA" id="ARBA00022692"/>
    </source>
</evidence>
<dbReference type="Proteomes" id="UP000253490">
    <property type="component" value="Unassembled WGS sequence"/>
</dbReference>
<dbReference type="PANTHER" id="PTHR30250">
    <property type="entry name" value="PST FAMILY PREDICTED COLANIC ACID TRANSPORTER"/>
    <property type="match status" value="1"/>
</dbReference>
<keyword evidence="2" id="KW-1003">Cell membrane</keyword>
<dbReference type="InterPro" id="IPR024923">
    <property type="entry name" value="PG_synth_SpoVB"/>
</dbReference>
<proteinExistence type="predicted"/>
<sequence length="528" mass="57496">MSSYIKSAGILAIGGIISKLLGLFFKIPIGRILDSFGYGLYYNSYNIYNLLLTVSIVGIPVAISKMIAERASVKNYYGVYNVFKLSMILLIVIGSISSAFLYFGANWIIQIADWDEGTYYAIIGLAAAPFFVSIMCAIRGFFQGMQMMTPSAISQIIESFVRVIFGIGLCIYLTNQYGQAQGAGGASAGASIAAVATTIFLLFAMNVFLKDFKRPIEKSKKKFKRESYRALLKRLVNIAVPVTLASAFVSLFGLVNSFTYVSRLGVAGIDQKMATILFGDFGLGQTMINVPLTFSSAMSLTLVPAISASFAIKNMESIRYKTELGIRTMLLISLPCAVGLSIYSQPIFDLLFPSAHSGGAILRYLAYSVVFIMVGNILQSVLQSLDKFRIPVFNLFIALIVKFVLNYILMAIPSINIYGMVISNIGAFAVTSILNYIAIKRTVNIQIDVGQTIIKPLIASGIMGAFGVYIYNLFSNFLPNSINVLIAILLCAIVYFAVLILIKGITKGELALMPGGRKIVAKFGKIIK</sequence>
<gene>
    <name evidence="7" type="ORF">DES36_104161</name>
</gene>
<name>A0A366IDG2_9FIRM</name>
<dbReference type="RefSeq" id="WP_170128169.1">
    <property type="nucleotide sequence ID" value="NZ_QNRX01000004.1"/>
</dbReference>
<feature type="transmembrane region" description="Helical" evidence="6">
    <location>
        <begin position="480"/>
        <end position="502"/>
    </location>
</feature>
<dbReference type="PANTHER" id="PTHR30250:SF21">
    <property type="entry name" value="LIPID II FLIPPASE MURJ"/>
    <property type="match status" value="1"/>
</dbReference>
<feature type="transmembrane region" description="Helical" evidence="6">
    <location>
        <begin position="364"/>
        <end position="385"/>
    </location>
</feature>
<evidence type="ECO:0000256" key="4">
    <source>
        <dbReference type="ARBA" id="ARBA00022989"/>
    </source>
</evidence>
<dbReference type="PIRSF" id="PIRSF038958">
    <property type="entry name" value="PG_synth_SpoVB"/>
    <property type="match status" value="1"/>
</dbReference>
<feature type="transmembrane region" description="Helical" evidence="6">
    <location>
        <begin position="324"/>
        <end position="344"/>
    </location>
</feature>
<feature type="transmembrane region" description="Helical" evidence="6">
    <location>
        <begin position="292"/>
        <end position="312"/>
    </location>
</feature>
<feature type="transmembrane region" description="Helical" evidence="6">
    <location>
        <begin position="230"/>
        <end position="255"/>
    </location>
</feature>
<feature type="transmembrane region" description="Helical" evidence="6">
    <location>
        <begin position="85"/>
        <end position="105"/>
    </location>
</feature>
<evidence type="ECO:0000313" key="7">
    <source>
        <dbReference type="EMBL" id="RBP67459.1"/>
    </source>
</evidence>
<feature type="transmembrane region" description="Helical" evidence="6">
    <location>
        <begin position="415"/>
        <end position="437"/>
    </location>
</feature>
<dbReference type="EMBL" id="QNRX01000004">
    <property type="protein sequence ID" value="RBP67459.1"/>
    <property type="molecule type" value="Genomic_DNA"/>
</dbReference>
<dbReference type="Pfam" id="PF01943">
    <property type="entry name" value="Polysacc_synt"/>
    <property type="match status" value="1"/>
</dbReference>
<keyword evidence="8" id="KW-1185">Reference proteome</keyword>
<evidence type="ECO:0000256" key="5">
    <source>
        <dbReference type="ARBA" id="ARBA00023136"/>
    </source>
</evidence>
<feature type="transmembrane region" description="Helical" evidence="6">
    <location>
        <begin position="117"/>
        <end position="138"/>
    </location>
</feature>
<dbReference type="CDD" id="cd13124">
    <property type="entry name" value="MATE_SpoVB_like"/>
    <property type="match status" value="1"/>
</dbReference>
<comment type="caution">
    <text evidence="7">The sequence shown here is derived from an EMBL/GenBank/DDBJ whole genome shotgun (WGS) entry which is preliminary data.</text>
</comment>
<evidence type="ECO:0000256" key="2">
    <source>
        <dbReference type="ARBA" id="ARBA00022475"/>
    </source>
</evidence>
<protein>
    <submittedName>
        <fullName evidence="7">Stage V sporulation protein B</fullName>
    </submittedName>
</protein>
<evidence type="ECO:0000313" key="8">
    <source>
        <dbReference type="Proteomes" id="UP000253490"/>
    </source>
</evidence>
<dbReference type="AlphaFoldDB" id="A0A366IDG2"/>
<feature type="transmembrane region" description="Helical" evidence="6">
    <location>
        <begin position="190"/>
        <end position="209"/>
    </location>
</feature>
<evidence type="ECO:0000256" key="1">
    <source>
        <dbReference type="ARBA" id="ARBA00004651"/>
    </source>
</evidence>
<keyword evidence="5 6" id="KW-0472">Membrane</keyword>